<dbReference type="SMART" id="SM00020">
    <property type="entry name" value="Tryp_SPc"/>
    <property type="match status" value="1"/>
</dbReference>
<comment type="caution">
    <text evidence="9">The sequence shown here is derived from an EMBL/GenBank/DDBJ whole genome shotgun (WGS) entry which is preliminary data.</text>
</comment>
<evidence type="ECO:0000256" key="4">
    <source>
        <dbReference type="ARBA" id="ARBA00023157"/>
    </source>
</evidence>
<keyword evidence="6" id="KW-0645">Protease</keyword>
<evidence type="ECO:0000256" key="7">
    <source>
        <dbReference type="SAM" id="SignalP"/>
    </source>
</evidence>
<dbReference type="VEuPathDB" id="FungiDB:H257_06845"/>
<feature type="domain" description="Peptidase S1" evidence="8">
    <location>
        <begin position="28"/>
        <end position="253"/>
    </location>
</feature>
<dbReference type="InterPro" id="IPR009003">
    <property type="entry name" value="Peptidase_S1_PA"/>
</dbReference>
<evidence type="ECO:0000259" key="8">
    <source>
        <dbReference type="PROSITE" id="PS50240"/>
    </source>
</evidence>
<dbReference type="PRINTS" id="PR00722">
    <property type="entry name" value="CHYMOTRYPSIN"/>
</dbReference>
<evidence type="ECO:0000256" key="5">
    <source>
        <dbReference type="ARBA" id="ARBA00023180"/>
    </source>
</evidence>
<keyword evidence="2 7" id="KW-0732">Signal</keyword>
<dbReference type="CDD" id="cd00190">
    <property type="entry name" value="Tryp_SPc"/>
    <property type="match status" value="1"/>
</dbReference>
<dbReference type="PROSITE" id="PS50240">
    <property type="entry name" value="TRYPSIN_DOM"/>
    <property type="match status" value="1"/>
</dbReference>
<dbReference type="InterPro" id="IPR018114">
    <property type="entry name" value="TRYPSIN_HIS"/>
</dbReference>
<dbReference type="InterPro" id="IPR001314">
    <property type="entry name" value="Peptidase_S1A"/>
</dbReference>
<keyword evidence="5" id="KW-0325">Glycoprotein</keyword>
<organism evidence="9 10">
    <name type="scientific">Aphanomyces astaci</name>
    <name type="common">Crayfish plague agent</name>
    <dbReference type="NCBI Taxonomy" id="112090"/>
    <lineage>
        <taxon>Eukaryota</taxon>
        <taxon>Sar</taxon>
        <taxon>Stramenopiles</taxon>
        <taxon>Oomycota</taxon>
        <taxon>Saprolegniomycetes</taxon>
        <taxon>Saprolegniales</taxon>
        <taxon>Verrucalvaceae</taxon>
        <taxon>Aphanomyces</taxon>
    </lineage>
</organism>
<dbReference type="Gene3D" id="2.40.10.10">
    <property type="entry name" value="Trypsin-like serine proteases"/>
    <property type="match status" value="1"/>
</dbReference>
<keyword evidence="3" id="KW-0843">Virulence</keyword>
<dbReference type="InterPro" id="IPR050430">
    <property type="entry name" value="Peptidase_S1"/>
</dbReference>
<dbReference type="PROSITE" id="PS00134">
    <property type="entry name" value="TRYPSIN_HIS"/>
    <property type="match status" value="1"/>
</dbReference>
<dbReference type="SUPFAM" id="SSF50494">
    <property type="entry name" value="Trypsin-like serine proteases"/>
    <property type="match status" value="1"/>
</dbReference>
<dbReference type="PANTHER" id="PTHR24276">
    <property type="entry name" value="POLYSERASE-RELATED"/>
    <property type="match status" value="1"/>
</dbReference>
<dbReference type="Proteomes" id="UP000265427">
    <property type="component" value="Unassembled WGS sequence"/>
</dbReference>
<dbReference type="InterPro" id="IPR001254">
    <property type="entry name" value="Trypsin_dom"/>
</dbReference>
<dbReference type="GO" id="GO:0006508">
    <property type="term" value="P:proteolysis"/>
    <property type="evidence" value="ECO:0007669"/>
    <property type="project" value="UniProtKB-KW"/>
</dbReference>
<dbReference type="PANTHER" id="PTHR24276:SF98">
    <property type="entry name" value="FI18310P1-RELATED"/>
    <property type="match status" value="1"/>
</dbReference>
<proteinExistence type="inferred from homology"/>
<evidence type="ECO:0000313" key="10">
    <source>
        <dbReference type="Proteomes" id="UP000265427"/>
    </source>
</evidence>
<sequence length="253" mass="25912">MKFALVLATIAAAVLAQDASPDNNFIEIVGGTEAAVGQHRYLAGLKASATGTSSCGGSLIAPNVILTAAHCTGHKLSYVVVGSHYLSGSSDGVPAKVVKEIKHPLNNPKTYANDVAILVLDRNITTIAPVRVSFETVPANVLTWVRGWGTTSSGGAQSSVLKEVSVKSWDNAKASIALAPNKVDATMLAAGGLKGEDSCQGDSGGPLTIEDAAGERLVGVVSWGIGCAGLNKPGVYGRLSTAQAFIQPYLPKT</sequence>
<dbReference type="InterPro" id="IPR033116">
    <property type="entry name" value="TRYPSIN_SER"/>
</dbReference>
<feature type="signal peptide" evidence="7">
    <location>
        <begin position="1"/>
        <end position="16"/>
    </location>
</feature>
<keyword evidence="6" id="KW-0720">Serine protease</keyword>
<keyword evidence="4" id="KW-1015">Disulfide bond</keyword>
<evidence type="ECO:0000256" key="1">
    <source>
        <dbReference type="ARBA" id="ARBA00007664"/>
    </source>
</evidence>
<dbReference type="AlphaFoldDB" id="A0A397A0Y1"/>
<reference evidence="9 10" key="1">
    <citation type="submission" date="2018-08" db="EMBL/GenBank/DDBJ databases">
        <title>Aphanomyces genome sequencing and annotation.</title>
        <authorList>
            <person name="Minardi D."/>
            <person name="Oidtmann B."/>
            <person name="Van Der Giezen M."/>
            <person name="Studholme D.J."/>
        </authorList>
    </citation>
    <scope>NUCLEOTIDE SEQUENCE [LARGE SCALE GENOMIC DNA]</scope>
    <source>
        <strain evidence="9 10">Kv</strain>
    </source>
</reference>
<dbReference type="FunFam" id="2.40.10.10:FF:000002">
    <property type="entry name" value="Transmembrane protease serine"/>
    <property type="match status" value="1"/>
</dbReference>
<dbReference type="PROSITE" id="PS00135">
    <property type="entry name" value="TRYPSIN_SER"/>
    <property type="match status" value="1"/>
</dbReference>
<gene>
    <name evidence="9" type="ORF">DYB36_002519</name>
</gene>
<comment type="similarity">
    <text evidence="1">Belongs to the peptidase S1 family.</text>
</comment>
<evidence type="ECO:0000256" key="2">
    <source>
        <dbReference type="ARBA" id="ARBA00022729"/>
    </source>
</evidence>
<evidence type="ECO:0000256" key="3">
    <source>
        <dbReference type="ARBA" id="ARBA00023026"/>
    </source>
</evidence>
<dbReference type="InterPro" id="IPR043504">
    <property type="entry name" value="Peptidase_S1_PA_chymotrypsin"/>
</dbReference>
<dbReference type="EMBL" id="QUSZ01009239">
    <property type="protein sequence ID" value="RHX99358.1"/>
    <property type="molecule type" value="Genomic_DNA"/>
</dbReference>
<accession>A0A397A0Y1</accession>
<dbReference type="GO" id="GO:0004252">
    <property type="term" value="F:serine-type endopeptidase activity"/>
    <property type="evidence" value="ECO:0007669"/>
    <property type="project" value="InterPro"/>
</dbReference>
<protein>
    <recommendedName>
        <fullName evidence="8">Peptidase S1 domain-containing protein</fullName>
    </recommendedName>
</protein>
<evidence type="ECO:0000256" key="6">
    <source>
        <dbReference type="RuleBase" id="RU363034"/>
    </source>
</evidence>
<evidence type="ECO:0000313" key="9">
    <source>
        <dbReference type="EMBL" id="RHX99358.1"/>
    </source>
</evidence>
<name>A0A397A0Y1_APHAT</name>
<keyword evidence="6" id="KW-0378">Hydrolase</keyword>
<dbReference type="Pfam" id="PF00089">
    <property type="entry name" value="Trypsin"/>
    <property type="match status" value="1"/>
</dbReference>
<feature type="chain" id="PRO_5017454356" description="Peptidase S1 domain-containing protein" evidence="7">
    <location>
        <begin position="17"/>
        <end position="253"/>
    </location>
</feature>